<dbReference type="Gene3D" id="2.120.10.80">
    <property type="entry name" value="Kelch-type beta propeller"/>
    <property type="match status" value="2"/>
</dbReference>
<gene>
    <name evidence="4" type="ORF">M0811_08092</name>
</gene>
<keyword evidence="1" id="KW-0880">Kelch repeat</keyword>
<dbReference type="SUPFAM" id="SSF54695">
    <property type="entry name" value="POZ domain"/>
    <property type="match status" value="1"/>
</dbReference>
<dbReference type="SUPFAM" id="SSF50965">
    <property type="entry name" value="Galactose oxidase, central domain"/>
    <property type="match status" value="1"/>
</dbReference>
<comment type="caution">
    <text evidence="4">The sequence shown here is derived from an EMBL/GenBank/DDBJ whole genome shotgun (WGS) entry which is preliminary data.</text>
</comment>
<evidence type="ECO:0000256" key="1">
    <source>
        <dbReference type="ARBA" id="ARBA00022441"/>
    </source>
</evidence>
<dbReference type="Pfam" id="PF24681">
    <property type="entry name" value="Kelch_KLHDC2_KLHL20_DRC7"/>
    <property type="match status" value="2"/>
</dbReference>
<dbReference type="CDD" id="cd18186">
    <property type="entry name" value="BTB_POZ_ZBTB_KLHL-like"/>
    <property type="match status" value="1"/>
</dbReference>
<dbReference type="PANTHER" id="PTHR46376">
    <property type="entry name" value="LEUCINE-ZIPPER-LIKE TRANSCRIPTIONAL REGULATOR 1"/>
    <property type="match status" value="1"/>
</dbReference>
<dbReference type="Proteomes" id="UP001149090">
    <property type="component" value="Unassembled WGS sequence"/>
</dbReference>
<dbReference type="PROSITE" id="PS50097">
    <property type="entry name" value="BTB"/>
    <property type="match status" value="1"/>
</dbReference>
<dbReference type="SMART" id="SM00612">
    <property type="entry name" value="Kelch"/>
    <property type="match status" value="2"/>
</dbReference>
<keyword evidence="5" id="KW-1185">Reference proteome</keyword>
<dbReference type="InterPro" id="IPR011043">
    <property type="entry name" value="Gal_Oxase/kelch_b-propeller"/>
</dbReference>
<evidence type="ECO:0000313" key="5">
    <source>
        <dbReference type="Proteomes" id="UP001149090"/>
    </source>
</evidence>
<keyword evidence="2" id="KW-0677">Repeat</keyword>
<dbReference type="InterPro" id="IPR051568">
    <property type="entry name" value="LZTR1/Attractin"/>
</dbReference>
<dbReference type="AlphaFoldDB" id="A0A9Q0LKY0"/>
<dbReference type="InterPro" id="IPR015915">
    <property type="entry name" value="Kelch-typ_b-propeller"/>
</dbReference>
<dbReference type="PANTHER" id="PTHR46376:SF1">
    <property type="entry name" value="LEUCINE-ZIPPER-LIKE TRANSCRIPTIONAL REGULATOR 1"/>
    <property type="match status" value="1"/>
</dbReference>
<dbReference type="GO" id="GO:0005794">
    <property type="term" value="C:Golgi apparatus"/>
    <property type="evidence" value="ECO:0007669"/>
    <property type="project" value="TreeGrafter"/>
</dbReference>
<dbReference type="InterPro" id="IPR006652">
    <property type="entry name" value="Kelch_1"/>
</dbReference>
<dbReference type="InterPro" id="IPR011333">
    <property type="entry name" value="SKP1/BTB/POZ_sf"/>
</dbReference>
<dbReference type="OMA" id="QWTAPFT"/>
<evidence type="ECO:0000313" key="4">
    <source>
        <dbReference type="EMBL" id="KAJ5074737.1"/>
    </source>
</evidence>
<reference evidence="4" key="1">
    <citation type="submission" date="2022-10" db="EMBL/GenBank/DDBJ databases">
        <title>Novel sulphate-reducing endosymbionts in the free-living metamonad Anaeramoeba.</title>
        <authorList>
            <person name="Jerlstrom-Hultqvist J."/>
            <person name="Cepicka I."/>
            <person name="Gallot-Lavallee L."/>
            <person name="Salas-Leiva D."/>
            <person name="Curtis B.A."/>
            <person name="Zahonova K."/>
            <person name="Pipaliya S."/>
            <person name="Dacks J."/>
            <person name="Roger A.J."/>
        </authorList>
    </citation>
    <scope>NUCLEOTIDE SEQUENCE</scope>
    <source>
        <strain evidence="4">BMAN</strain>
    </source>
</reference>
<dbReference type="OrthoDB" id="9973021at2759"/>
<name>A0A9Q0LKY0_ANAIG</name>
<dbReference type="Gene3D" id="3.30.710.10">
    <property type="entry name" value="Potassium Channel Kv1.1, Chain A"/>
    <property type="match status" value="1"/>
</dbReference>
<organism evidence="4 5">
    <name type="scientific">Anaeramoeba ignava</name>
    <name type="common">Anaerobic marine amoeba</name>
    <dbReference type="NCBI Taxonomy" id="1746090"/>
    <lineage>
        <taxon>Eukaryota</taxon>
        <taxon>Metamonada</taxon>
        <taxon>Anaeramoebidae</taxon>
        <taxon>Anaeramoeba</taxon>
    </lineage>
</organism>
<proteinExistence type="predicted"/>
<feature type="domain" description="BTB" evidence="3">
    <location>
        <begin position="445"/>
        <end position="515"/>
    </location>
</feature>
<protein>
    <submittedName>
        <fullName evidence="4">Leucine-zipper-like transcriptional regulator 1</fullName>
    </submittedName>
</protein>
<evidence type="ECO:0000256" key="2">
    <source>
        <dbReference type="ARBA" id="ARBA00022737"/>
    </source>
</evidence>
<dbReference type="EMBL" id="JAPDFW010000069">
    <property type="protein sequence ID" value="KAJ5074737.1"/>
    <property type="molecule type" value="Genomic_DNA"/>
</dbReference>
<sequence length="577" mass="67998">MNFKWEYPKTKFSNEKIKERCSHFGCVYGNEIIIAGGSDQEDNHLNDIWTFSPRTLEWKRLDINLPSPLSCAGMCEHNSKIYIFGGLFQMNRYLTFETNSFIRIDLESKKVEEIESETSVYPSHRYHPVFECFGDSIYIIWGRNTSEILPDYYRFDIKTEKWKLLGKPKNDTQGYPNKRILCSTAIKDNFLIVFGGLVDDEVHVNDFWFFNFKTETWMQKTNFFGKPPSPRRSHKMVVMNQLMIFFGGYHPDFEFFNDSYVFDFSTDTWSQIITDSPLPPPRRVHLCFPDLYSNQMITFGGIGDDYKRFDDLFVLKIPTQSSLSSDLQNLFVRQELCDLKINQEYSVHKDLIESRVKSINKFLLATREYKQKQELKDFLIFLYSGILPTIPSEKFNEILEKTEIKTCDQNSDPNLNYQILLKNDLKKLYSLVQEKDNLPKNSTLFEIIVKNEKTSEEQSLWIHKFILLSRSELFRGMFLCVEDDKNSVQDLSQRSYQSLKAFVHFLYLDSLPNDLSIENALELIDATEYYGLSNDYFTNLLIDYISQKVEQKDASILLPFCEIYPQIQTIYKNKFKK</sequence>
<dbReference type="Pfam" id="PF00651">
    <property type="entry name" value="BTB"/>
    <property type="match status" value="1"/>
</dbReference>
<accession>A0A9Q0LKY0</accession>
<evidence type="ECO:0000259" key="3">
    <source>
        <dbReference type="PROSITE" id="PS50097"/>
    </source>
</evidence>
<dbReference type="InterPro" id="IPR000210">
    <property type="entry name" value="BTB/POZ_dom"/>
</dbReference>